<dbReference type="InterPro" id="IPR004097">
    <property type="entry name" value="DHHA2"/>
</dbReference>
<dbReference type="SMART" id="SM01131">
    <property type="entry name" value="DHHA2"/>
    <property type="match status" value="1"/>
</dbReference>
<keyword evidence="4" id="KW-0378">Hydrolase</keyword>
<dbReference type="Pfam" id="PF07085">
    <property type="entry name" value="DRTGG"/>
    <property type="match status" value="1"/>
</dbReference>
<dbReference type="PANTHER" id="PTHR12112:SF22">
    <property type="entry name" value="MANGANESE-DEPENDENT INORGANIC PYROPHOSPHATASE-RELATED"/>
    <property type="match status" value="1"/>
</dbReference>
<dbReference type="Gene3D" id="3.10.310.20">
    <property type="entry name" value="DHHA2 domain"/>
    <property type="match status" value="1"/>
</dbReference>
<dbReference type="Pfam" id="PF02833">
    <property type="entry name" value="DHHA2"/>
    <property type="match status" value="1"/>
</dbReference>
<accession>A0A3G9JNE2</accession>
<keyword evidence="8" id="KW-0129">CBS domain</keyword>
<dbReference type="FunCoup" id="A0A3G9JNE2">
    <property type="interactions" value="31"/>
</dbReference>
<dbReference type="Pfam" id="PF00571">
    <property type="entry name" value="CBS"/>
    <property type="match status" value="2"/>
</dbReference>
<evidence type="ECO:0000256" key="4">
    <source>
        <dbReference type="ARBA" id="ARBA00022801"/>
    </source>
</evidence>
<dbReference type="RefSeq" id="WP_125118671.1">
    <property type="nucleotide sequence ID" value="NZ_AP019309.1"/>
</dbReference>
<evidence type="ECO:0000313" key="10">
    <source>
        <dbReference type="EMBL" id="BBH25748.1"/>
    </source>
</evidence>
<dbReference type="InterPro" id="IPR038222">
    <property type="entry name" value="DHHA2_dom_sf"/>
</dbReference>
<keyword evidence="5" id="KW-0464">Manganese</keyword>
<dbReference type="FunFam" id="3.90.1640.10:FF:000001">
    <property type="entry name" value="Probable manganese-dependent inorganic pyrophosphatase"/>
    <property type="match status" value="1"/>
</dbReference>
<keyword evidence="3" id="KW-0479">Metal-binding</keyword>
<evidence type="ECO:0000256" key="1">
    <source>
        <dbReference type="ARBA" id="ARBA00001936"/>
    </source>
</evidence>
<feature type="domain" description="CBS" evidence="9">
    <location>
        <begin position="253"/>
        <end position="311"/>
    </location>
</feature>
<protein>
    <recommendedName>
        <fullName evidence="2">inorganic diphosphatase</fullName>
        <ecNumber evidence="2">3.6.1.1</ecNumber>
    </recommendedName>
    <alternativeName>
        <fullName evidence="6">Pyrophosphate phospho-hydrolase</fullName>
    </alternativeName>
</protein>
<evidence type="ECO:0000256" key="5">
    <source>
        <dbReference type="ARBA" id="ARBA00023211"/>
    </source>
</evidence>
<dbReference type="NCBIfam" id="NF011443">
    <property type="entry name" value="PRK14869.1-5"/>
    <property type="match status" value="1"/>
</dbReference>
<dbReference type="Proteomes" id="UP000268059">
    <property type="component" value="Chromosome"/>
</dbReference>
<dbReference type="SMART" id="SM00116">
    <property type="entry name" value="CBS"/>
    <property type="match status" value="2"/>
</dbReference>
<evidence type="ECO:0000259" key="9">
    <source>
        <dbReference type="PROSITE" id="PS51371"/>
    </source>
</evidence>
<dbReference type="SUPFAM" id="SSF64182">
    <property type="entry name" value="DHH phosphoesterases"/>
    <property type="match status" value="1"/>
</dbReference>
<dbReference type="Gene3D" id="3.40.1390.20">
    <property type="entry name" value="HprK N-terminal domain-like"/>
    <property type="match status" value="1"/>
</dbReference>
<dbReference type="OrthoDB" id="9766150at2"/>
<dbReference type="InParanoid" id="A0A3G9JNE2"/>
<comment type="catalytic activity">
    <reaction evidence="7">
        <text>diphosphate + H2O = 2 phosphate + H(+)</text>
        <dbReference type="Rhea" id="RHEA:24576"/>
        <dbReference type="ChEBI" id="CHEBI:15377"/>
        <dbReference type="ChEBI" id="CHEBI:15378"/>
        <dbReference type="ChEBI" id="CHEBI:33019"/>
        <dbReference type="ChEBI" id="CHEBI:43474"/>
        <dbReference type="EC" id="3.6.1.1"/>
    </reaction>
</comment>
<dbReference type="Gene3D" id="3.90.1640.10">
    <property type="entry name" value="inorganic pyrophosphatase (n-terminal core)"/>
    <property type="match status" value="2"/>
</dbReference>
<reference evidence="10 11" key="1">
    <citation type="submission" date="2018-11" db="EMBL/GenBank/DDBJ databases">
        <title>Novel Erysipelotrichaceae bacterium isolated from small intestine of a swine.</title>
        <authorList>
            <person name="Kim J.S."/>
            <person name="Choe H."/>
            <person name="Lee Y.R."/>
            <person name="Kim K.M."/>
            <person name="Park D.S."/>
        </authorList>
    </citation>
    <scope>NUCLEOTIDE SEQUENCE [LARGE SCALE GENOMIC DNA]</scope>
    <source>
        <strain evidence="10 11">SG0102</strain>
    </source>
</reference>
<dbReference type="PANTHER" id="PTHR12112">
    <property type="entry name" value="BNIP - RELATED"/>
    <property type="match status" value="1"/>
</dbReference>
<evidence type="ECO:0000256" key="7">
    <source>
        <dbReference type="ARBA" id="ARBA00047820"/>
    </source>
</evidence>
<dbReference type="InterPro" id="IPR000644">
    <property type="entry name" value="CBS_dom"/>
</dbReference>
<name>A0A3G9JNE2_9FIRM</name>
<dbReference type="EC" id="3.6.1.1" evidence="2"/>
<feature type="domain" description="CBS" evidence="9">
    <location>
        <begin position="73"/>
        <end position="130"/>
    </location>
</feature>
<dbReference type="KEGG" id="ebm:SG0102_06820"/>
<dbReference type="GO" id="GO:0004427">
    <property type="term" value="F:inorganic diphosphate phosphatase activity"/>
    <property type="evidence" value="ECO:0007669"/>
    <property type="project" value="UniProtKB-EC"/>
</dbReference>
<dbReference type="Pfam" id="PF01368">
    <property type="entry name" value="DHH"/>
    <property type="match status" value="1"/>
</dbReference>
<sequence>MSDLVYVSGHKNPDSDSVCAAISYSYLLNKTGKYHAVPVRLGNVNRETEFILKSFHAQIPMLLKSVKQKVEDLDYDKVTVFSKDLTLKTAWSLMKAKGLKSAPVLDDHGKLLGLLSSTNILEGYMGEWDSDALKKAHTPVENVVDTLEAKALFLSKDLKYVNGTVHIVSMTTDGSRDYIKENDIAILGGDRKHAIRYLADTHVGMIILTGHFDIDEEDLAYCKEKNVSVISTPFNTFVASQQIVQAIPVEFAMQKGNLTVFTTDDTVESLKEVMSNTRYRSYPVVDMSGNVLGTISRFALIKGEKKKIIQVDHNERGQAVDGIEEAEILQVIDHHRIADFQTVGPVYYRAEPLGCTCTIIKKMFDEQEVEIPPEIAGIMLGAILSDTLIFKSPTCTPFDKKTAYRLAEIAGVDPVEFGMEMFKAGTSLVGKSVEEIFNQDYKSFNIGDCKIGVAQVNTMDIEGFAPYKAEMLAYMEKVCEDNNYDFDVLLLTDVINANSEVFVAGGKPHFVEKAFNVTLDDHEATLPGVISRKKQVVPALTEAING</sequence>
<evidence type="ECO:0000256" key="2">
    <source>
        <dbReference type="ARBA" id="ARBA00012146"/>
    </source>
</evidence>
<dbReference type="PROSITE" id="PS51371">
    <property type="entry name" value="CBS"/>
    <property type="match status" value="2"/>
</dbReference>
<dbReference type="InterPro" id="IPR038763">
    <property type="entry name" value="DHH_sf"/>
</dbReference>
<gene>
    <name evidence="10" type="ORF">SG0102_06820</name>
</gene>
<dbReference type="InterPro" id="IPR046342">
    <property type="entry name" value="CBS_dom_sf"/>
</dbReference>
<dbReference type="GO" id="GO:0046872">
    <property type="term" value="F:metal ion binding"/>
    <property type="evidence" value="ECO:0007669"/>
    <property type="project" value="UniProtKB-KW"/>
</dbReference>
<keyword evidence="11" id="KW-1185">Reference proteome</keyword>
<evidence type="ECO:0000313" key="11">
    <source>
        <dbReference type="Proteomes" id="UP000268059"/>
    </source>
</evidence>
<dbReference type="InterPro" id="IPR001667">
    <property type="entry name" value="DDH_dom"/>
</dbReference>
<dbReference type="InterPro" id="IPR028979">
    <property type="entry name" value="Ser_kin/Pase_Hpr-like_N_sf"/>
</dbReference>
<evidence type="ECO:0000256" key="3">
    <source>
        <dbReference type="ARBA" id="ARBA00022723"/>
    </source>
</evidence>
<evidence type="ECO:0000256" key="8">
    <source>
        <dbReference type="PROSITE-ProRule" id="PRU00703"/>
    </source>
</evidence>
<dbReference type="SUPFAM" id="SSF54631">
    <property type="entry name" value="CBS-domain pair"/>
    <property type="match status" value="1"/>
</dbReference>
<dbReference type="SUPFAM" id="SSF75138">
    <property type="entry name" value="HprK N-terminal domain-like"/>
    <property type="match status" value="1"/>
</dbReference>
<dbReference type="NCBIfam" id="NF003877">
    <property type="entry name" value="PRK05427.1"/>
    <property type="match status" value="1"/>
</dbReference>
<dbReference type="FunFam" id="3.10.310.20:FF:000001">
    <property type="entry name" value="Probable manganese-dependent inorganic pyrophosphatase"/>
    <property type="match status" value="1"/>
</dbReference>
<dbReference type="GO" id="GO:0005737">
    <property type="term" value="C:cytoplasm"/>
    <property type="evidence" value="ECO:0007669"/>
    <property type="project" value="InterPro"/>
</dbReference>
<evidence type="ECO:0000256" key="6">
    <source>
        <dbReference type="ARBA" id="ARBA00032535"/>
    </source>
</evidence>
<dbReference type="NCBIfam" id="NF011442">
    <property type="entry name" value="PRK14869.1-4"/>
    <property type="match status" value="1"/>
</dbReference>
<proteinExistence type="predicted"/>
<dbReference type="EMBL" id="AP019309">
    <property type="protein sequence ID" value="BBH25748.1"/>
    <property type="molecule type" value="Genomic_DNA"/>
</dbReference>
<organism evidence="10 11">
    <name type="scientific">Intestinibaculum porci</name>
    <dbReference type="NCBI Taxonomy" id="2487118"/>
    <lineage>
        <taxon>Bacteria</taxon>
        <taxon>Bacillati</taxon>
        <taxon>Bacillota</taxon>
        <taxon>Erysipelotrichia</taxon>
        <taxon>Erysipelotrichales</taxon>
        <taxon>Erysipelotrichaceae</taxon>
        <taxon>Intestinibaculum</taxon>
    </lineage>
</organism>
<dbReference type="InterPro" id="IPR010766">
    <property type="entry name" value="DRTGG"/>
</dbReference>
<dbReference type="AlphaFoldDB" id="A0A3G9JNE2"/>
<comment type="cofactor">
    <cofactor evidence="1">
        <name>Mn(2+)</name>
        <dbReference type="ChEBI" id="CHEBI:29035"/>
    </cofactor>
</comment>